<accession>A0A9X3A9Y5</accession>
<gene>
    <name evidence="2" type="ORF">N0B51_10205</name>
</gene>
<dbReference type="EMBL" id="JAOAMV010000004">
    <property type="protein sequence ID" value="MCT2559350.1"/>
    <property type="molecule type" value="Genomic_DNA"/>
</dbReference>
<proteinExistence type="predicted"/>
<feature type="region of interest" description="Disordered" evidence="1">
    <location>
        <begin position="96"/>
        <end position="134"/>
    </location>
</feature>
<sequence length="530" mass="56355">MTPGIYVDERLATALEQPDHLLSSRQTKWRQILDLLVRLGPAVPIEQGREGLAFLQRHHHEIPPHAFAQLRRAYRGRAIADLAVFLRPSADLTGRPANLPTRVPATAPAAIPEPDRPLSLERARESAASAPGPYARSTQSIFRQWSERAPVRATAREIVTTPVEHRRVKAAKAAFTTRNVSLGAVATLVSGAVRPRTGDLVLARVEAIHYHKRIELASGRKATLHAGDEIIVAYGDRYATDQFEAEVPPTLGPTNLIAAGGVASAMLSRTAGVKPASRIVPIGLLGDARGNPLNLRQFALPRLAIPPACPPIVCVLGTSMNSGKTTTIQHLVQGLSRAGLKPGTVKITGTGSGGDYWVMLDAGSHKTLDFTDAGFSSTYRIPVPDLLDAATTLVAHLAEAGCGIILMEVADGLYQEQNVEIIRSDFFRQRIDSVLFAAGEAMGASAGVRELESLGTRVLGVSGKLTASHLLVREASASCHVPVLTKEQLADPFLASALVGRPGLAANDSDLATEDHALRARATDGAVEPG</sequence>
<evidence type="ECO:0000256" key="1">
    <source>
        <dbReference type="SAM" id="MobiDB-lite"/>
    </source>
</evidence>
<comment type="caution">
    <text evidence="2">The sequence shown here is derived from an EMBL/GenBank/DDBJ whole genome shotgun (WGS) entry which is preliminary data.</text>
</comment>
<evidence type="ECO:0000313" key="2">
    <source>
        <dbReference type="EMBL" id="MCT2559350.1"/>
    </source>
</evidence>
<keyword evidence="3" id="KW-1185">Reference proteome</keyword>
<dbReference type="RefSeq" id="WP_259962219.1">
    <property type="nucleotide sequence ID" value="NZ_JAOAMV010000004.1"/>
</dbReference>
<reference evidence="2" key="1">
    <citation type="submission" date="2022-09" db="EMBL/GenBank/DDBJ databases">
        <title>The genome sequence of Tsuneonella sp. YG55.</title>
        <authorList>
            <person name="Liu Y."/>
        </authorList>
    </citation>
    <scope>NUCLEOTIDE SEQUENCE</scope>
    <source>
        <strain evidence="2">YG55</strain>
    </source>
</reference>
<feature type="compositionally biased region" description="Basic and acidic residues" evidence="1">
    <location>
        <begin position="113"/>
        <end position="125"/>
    </location>
</feature>
<dbReference type="InterPro" id="IPR027417">
    <property type="entry name" value="P-loop_NTPase"/>
</dbReference>
<protein>
    <recommendedName>
        <fullName evidence="4">DUF1611 domain-containing protein</fullName>
    </recommendedName>
</protein>
<dbReference type="AlphaFoldDB" id="A0A9X3A9Y5"/>
<dbReference type="SUPFAM" id="SSF52540">
    <property type="entry name" value="P-loop containing nucleoside triphosphate hydrolases"/>
    <property type="match status" value="1"/>
</dbReference>
<name>A0A9X3A9Y5_9SPHN</name>
<evidence type="ECO:0008006" key="4">
    <source>
        <dbReference type="Google" id="ProtNLM"/>
    </source>
</evidence>
<organism evidence="2 3">
    <name type="scientific">Tsuneonella litorea</name>
    <dbReference type="NCBI Taxonomy" id="2976475"/>
    <lineage>
        <taxon>Bacteria</taxon>
        <taxon>Pseudomonadati</taxon>
        <taxon>Pseudomonadota</taxon>
        <taxon>Alphaproteobacteria</taxon>
        <taxon>Sphingomonadales</taxon>
        <taxon>Erythrobacteraceae</taxon>
        <taxon>Tsuneonella</taxon>
    </lineage>
</organism>
<evidence type="ECO:0000313" key="3">
    <source>
        <dbReference type="Proteomes" id="UP001142648"/>
    </source>
</evidence>
<dbReference type="Proteomes" id="UP001142648">
    <property type="component" value="Unassembled WGS sequence"/>
</dbReference>
<dbReference type="Gene3D" id="3.40.50.300">
    <property type="entry name" value="P-loop containing nucleotide triphosphate hydrolases"/>
    <property type="match status" value="1"/>
</dbReference>